<proteinExistence type="inferred from homology"/>
<evidence type="ECO:0000256" key="5">
    <source>
        <dbReference type="ARBA" id="ARBA00022800"/>
    </source>
</evidence>
<dbReference type="EC" id="6.5.1.-" evidence="13"/>
<feature type="binding site" evidence="11">
    <location>
        <begin position="202"/>
        <end position="206"/>
    </location>
    <ligand>
        <name>GMP</name>
        <dbReference type="ChEBI" id="CHEBI:58115"/>
    </ligand>
</feature>
<dbReference type="GO" id="GO:0170057">
    <property type="term" value="F:RNA ligase (GTP) activity"/>
    <property type="evidence" value="ECO:0007669"/>
    <property type="project" value="UniProtKB-EC"/>
</dbReference>
<feature type="binding site" evidence="12">
    <location>
        <position position="95"/>
    </location>
    <ligand>
        <name>Mn(2+)</name>
        <dbReference type="ChEBI" id="CHEBI:29035"/>
        <label>1</label>
    </ligand>
</feature>
<comment type="cofactor">
    <cofactor evidence="12 13">
        <name>Mn(2+)</name>
        <dbReference type="ChEBI" id="CHEBI:29035"/>
    </cofactor>
    <text evidence="12 13">Binds 2 manganese ions per subunit.</text>
</comment>
<comment type="catalytic activity">
    <reaction evidence="9">
        <text>a 3'-end 2',3'-cyclophospho-ribonucleotide-RNA + a 5'-end dephospho-ribonucleoside-RNA + GTP + H2O = a ribonucleotidyl-ribonucleotide-RNA + GMP + diphosphate + H(+)</text>
        <dbReference type="Rhea" id="RHEA:68080"/>
        <dbReference type="Rhea" id="RHEA-COMP:10464"/>
        <dbReference type="Rhea" id="RHEA-COMP:13936"/>
        <dbReference type="Rhea" id="RHEA-COMP:17355"/>
        <dbReference type="ChEBI" id="CHEBI:15377"/>
        <dbReference type="ChEBI" id="CHEBI:15378"/>
        <dbReference type="ChEBI" id="CHEBI:33019"/>
        <dbReference type="ChEBI" id="CHEBI:37565"/>
        <dbReference type="ChEBI" id="CHEBI:58115"/>
        <dbReference type="ChEBI" id="CHEBI:83064"/>
        <dbReference type="ChEBI" id="CHEBI:138284"/>
        <dbReference type="ChEBI" id="CHEBI:173118"/>
        <dbReference type="EC" id="6.5.1.8"/>
    </reaction>
</comment>
<keyword evidence="5" id="KW-0692">RNA repair</keyword>
<feature type="binding site" evidence="11">
    <location>
        <begin position="399"/>
        <end position="402"/>
    </location>
    <ligand>
        <name>GMP</name>
        <dbReference type="ChEBI" id="CHEBI:58115"/>
    </ligand>
</feature>
<protein>
    <recommendedName>
        <fullName evidence="13">tRNA-splicing ligase RtcB</fullName>
        <ecNumber evidence="13">6.5.1.-</ecNumber>
    </recommendedName>
</protein>
<feature type="binding site" evidence="12">
    <location>
        <position position="203"/>
    </location>
    <ligand>
        <name>Mn(2+)</name>
        <dbReference type="ChEBI" id="CHEBI:29035"/>
        <label>1</label>
    </ligand>
</feature>
<feature type="binding site" evidence="11">
    <location>
        <position position="475"/>
    </location>
    <ligand>
        <name>GMP</name>
        <dbReference type="ChEBI" id="CHEBI:58115"/>
    </ligand>
</feature>
<comment type="caution">
    <text evidence="14">The sequence shown here is derived from an EMBL/GenBank/DDBJ whole genome shotgun (WGS) entry which is preliminary data.</text>
</comment>
<dbReference type="Pfam" id="PF01139">
    <property type="entry name" value="RtcB"/>
    <property type="match status" value="1"/>
</dbReference>
<evidence type="ECO:0000256" key="11">
    <source>
        <dbReference type="PIRSR" id="PIRSR601233-2"/>
    </source>
</evidence>
<keyword evidence="6 11" id="KW-0342">GTP-binding</keyword>
<sequence>MDLHLLKPIGAEAWEIAPREGMHVPAVIYATEALLRDMDDKVFTQVTNVARLPGIVQAAYAMPDAHWGYGFPIGGVAAFDADQGGVVSAGGVGFDISCGVRCLHTGLTRAEVLPVQRRLADTLFRDVPAGVGSTGAIRLDAAAMDAMLRGGAQWAVEQGYGEPEDLERIEERGCMTGALPSQVSDQAKRRQRDEMGTLGSGNHYLEVQYVAEVFAPDIAGALGLHLENVVVSIHCGSRGLGHQIGTDYLRAMAIEAQRHGIHLPDRELACAPLRSPLGEAYLGAMRAAMNCALANRQIITHLARQAFAEVLPAARLTLLYDVSHNTCKLEEHEVDGAVRRLFVHRKGATRAFGPGHPDLPDDLQAIGQPVLIGGSMGTGSYVLVGTPSAKTLSFGSSCHGAGRSMSRHQATKQWRGRELVDQLEREGILIRSPSLRGVAEEAPGAYKDVSAVVDAADAAGLSRKVARLKPLVCIKG</sequence>
<evidence type="ECO:0000313" key="14">
    <source>
        <dbReference type="EMBL" id="HGT37657.1"/>
    </source>
</evidence>
<evidence type="ECO:0000256" key="7">
    <source>
        <dbReference type="ARBA" id="ARBA00023211"/>
    </source>
</evidence>
<dbReference type="GO" id="GO:0005525">
    <property type="term" value="F:GTP binding"/>
    <property type="evidence" value="ECO:0007669"/>
    <property type="project" value="UniProtKB-KW"/>
</dbReference>
<evidence type="ECO:0000256" key="8">
    <source>
        <dbReference type="ARBA" id="ARBA00047746"/>
    </source>
</evidence>
<feature type="active site" description="GMP-histidine intermediate" evidence="10">
    <location>
        <position position="399"/>
    </location>
</feature>
<keyword evidence="2 13" id="KW-0436">Ligase</keyword>
<evidence type="ECO:0000256" key="6">
    <source>
        <dbReference type="ARBA" id="ARBA00023134"/>
    </source>
</evidence>
<feature type="binding site" evidence="11">
    <location>
        <position position="380"/>
    </location>
    <ligand>
        <name>GMP</name>
        <dbReference type="ChEBI" id="CHEBI:58115"/>
    </ligand>
</feature>
<evidence type="ECO:0000256" key="4">
    <source>
        <dbReference type="ARBA" id="ARBA00022741"/>
    </source>
</evidence>
<reference evidence="14" key="1">
    <citation type="journal article" date="2020" name="mSystems">
        <title>Genome- and Community-Level Interaction Insights into Carbon Utilization and Element Cycling Functions of Hydrothermarchaeota in Hydrothermal Sediment.</title>
        <authorList>
            <person name="Zhou Z."/>
            <person name="Liu Y."/>
            <person name="Xu W."/>
            <person name="Pan J."/>
            <person name="Luo Z.H."/>
            <person name="Li M."/>
        </authorList>
    </citation>
    <scope>NUCLEOTIDE SEQUENCE [LARGE SCALE GENOMIC DNA]</scope>
    <source>
        <strain evidence="14">SpSt-508</strain>
    </source>
</reference>
<name>A0A7C4LL07_9PLAN</name>
<evidence type="ECO:0000256" key="10">
    <source>
        <dbReference type="PIRSR" id="PIRSR601233-1"/>
    </source>
</evidence>
<feature type="binding site" evidence="11">
    <location>
        <begin position="373"/>
        <end position="376"/>
    </location>
    <ligand>
        <name>GMP</name>
        <dbReference type="ChEBI" id="CHEBI:58115"/>
    </ligand>
</feature>
<feature type="binding site" evidence="11">
    <location>
        <begin position="324"/>
        <end position="325"/>
    </location>
    <ligand>
        <name>GMP</name>
        <dbReference type="ChEBI" id="CHEBI:58115"/>
    </ligand>
</feature>
<evidence type="ECO:0000256" key="1">
    <source>
        <dbReference type="ARBA" id="ARBA00008071"/>
    </source>
</evidence>
<dbReference type="EMBL" id="DSVQ01000001">
    <property type="protein sequence ID" value="HGT37657.1"/>
    <property type="molecule type" value="Genomic_DNA"/>
</dbReference>
<accession>A0A7C4LL07</accession>
<dbReference type="FunFam" id="3.90.1860.10:FF:000001">
    <property type="entry name" value="tRNA-splicing ligase RtcB homolog"/>
    <property type="match status" value="1"/>
</dbReference>
<keyword evidence="4 11" id="KW-0547">Nucleotide-binding</keyword>
<comment type="catalytic activity">
    <reaction evidence="8">
        <text>a 3'-end 3'-phospho-ribonucleotide-RNA + a 5'-end dephospho-ribonucleoside-RNA + GTP = a ribonucleotidyl-ribonucleotide-RNA + GMP + diphosphate</text>
        <dbReference type="Rhea" id="RHEA:68076"/>
        <dbReference type="Rhea" id="RHEA-COMP:10463"/>
        <dbReference type="Rhea" id="RHEA-COMP:13936"/>
        <dbReference type="Rhea" id="RHEA-COMP:17355"/>
        <dbReference type="ChEBI" id="CHEBI:33019"/>
        <dbReference type="ChEBI" id="CHEBI:37565"/>
        <dbReference type="ChEBI" id="CHEBI:58115"/>
        <dbReference type="ChEBI" id="CHEBI:83062"/>
        <dbReference type="ChEBI" id="CHEBI:138284"/>
        <dbReference type="ChEBI" id="CHEBI:173118"/>
        <dbReference type="EC" id="6.5.1.8"/>
    </reaction>
</comment>
<dbReference type="GO" id="GO:0003972">
    <property type="term" value="F:RNA ligase (ATP) activity"/>
    <property type="evidence" value="ECO:0007669"/>
    <property type="project" value="TreeGrafter"/>
</dbReference>
<comment type="similarity">
    <text evidence="1 13">Belongs to the RtcB family.</text>
</comment>
<dbReference type="PANTHER" id="PTHR11118:SF1">
    <property type="entry name" value="RNA-SPLICING LIGASE RTCB HOMOLOG"/>
    <property type="match status" value="1"/>
</dbReference>
<dbReference type="PROSITE" id="PS01288">
    <property type="entry name" value="UPF0027"/>
    <property type="match status" value="1"/>
</dbReference>
<comment type="subunit">
    <text evidence="13">Monomer.</text>
</comment>
<dbReference type="GO" id="GO:0046872">
    <property type="term" value="F:metal ion binding"/>
    <property type="evidence" value="ECO:0007669"/>
    <property type="project" value="UniProtKB-UniRule"/>
</dbReference>
<dbReference type="InterPro" id="IPR001233">
    <property type="entry name" value="RtcB"/>
</dbReference>
<evidence type="ECO:0000256" key="9">
    <source>
        <dbReference type="ARBA" id="ARBA00049514"/>
    </source>
</evidence>
<evidence type="ECO:0000256" key="3">
    <source>
        <dbReference type="ARBA" id="ARBA00022723"/>
    </source>
</evidence>
<feature type="binding site" evidence="12">
    <location>
        <position position="234"/>
    </location>
    <ligand>
        <name>Mn(2+)</name>
        <dbReference type="ChEBI" id="CHEBI:29035"/>
        <label>2</label>
    </ligand>
</feature>
<dbReference type="PANTHER" id="PTHR11118">
    <property type="entry name" value="RNA-SPLICING LIGASE RTCB HOMOLOG"/>
    <property type="match status" value="1"/>
</dbReference>
<keyword evidence="3 12" id="KW-0479">Metal-binding</keyword>
<evidence type="ECO:0000256" key="2">
    <source>
        <dbReference type="ARBA" id="ARBA00022598"/>
    </source>
</evidence>
<dbReference type="GO" id="GO:0042245">
    <property type="term" value="P:RNA repair"/>
    <property type="evidence" value="ECO:0007669"/>
    <property type="project" value="UniProtKB-KW"/>
</dbReference>
<dbReference type="Gene3D" id="3.90.1860.10">
    <property type="entry name" value="tRNA-splicing ligase RtcB"/>
    <property type="match status" value="1"/>
</dbReference>
<evidence type="ECO:0000256" key="13">
    <source>
        <dbReference type="RuleBase" id="RU371113"/>
    </source>
</evidence>
<organism evidence="14">
    <name type="scientific">Schlesneria paludicola</name>
    <dbReference type="NCBI Taxonomy" id="360056"/>
    <lineage>
        <taxon>Bacteria</taxon>
        <taxon>Pseudomonadati</taxon>
        <taxon>Planctomycetota</taxon>
        <taxon>Planctomycetia</taxon>
        <taxon>Planctomycetales</taxon>
        <taxon>Planctomycetaceae</taxon>
        <taxon>Schlesneria</taxon>
    </lineage>
</organism>
<gene>
    <name evidence="13" type="primary">rtcB</name>
    <name evidence="14" type="ORF">ENS64_00060</name>
</gene>
<dbReference type="GO" id="GO:0006396">
    <property type="term" value="P:RNA processing"/>
    <property type="evidence" value="ECO:0007669"/>
    <property type="project" value="InterPro"/>
</dbReference>
<evidence type="ECO:0000256" key="12">
    <source>
        <dbReference type="PIRSR" id="PIRSR601233-3"/>
    </source>
</evidence>
<dbReference type="AlphaFoldDB" id="A0A7C4LL07"/>
<keyword evidence="7 12" id="KW-0464">Manganese</keyword>
<dbReference type="InterPro" id="IPR036025">
    <property type="entry name" value="RtcB-like_sf"/>
</dbReference>
<feature type="binding site" evidence="12">
    <location>
        <position position="324"/>
    </location>
    <ligand>
        <name>Mn(2+)</name>
        <dbReference type="ChEBI" id="CHEBI:29035"/>
        <label>2</label>
    </ligand>
</feature>
<dbReference type="SUPFAM" id="SSF103365">
    <property type="entry name" value="Hypothetical protein PH1602"/>
    <property type="match status" value="1"/>
</dbReference>